<evidence type="ECO:0000256" key="2">
    <source>
        <dbReference type="ARBA" id="ARBA00023002"/>
    </source>
</evidence>
<proteinExistence type="inferred from homology"/>
<dbReference type="Proteomes" id="UP001056384">
    <property type="component" value="Chromosome 4"/>
</dbReference>
<comment type="similarity">
    <text evidence="1">Belongs to the short-chain dehydrogenases/reductases (SDR) family.</text>
</comment>
<dbReference type="Gene3D" id="3.40.50.720">
    <property type="entry name" value="NAD(P)-binding Rossmann-like Domain"/>
    <property type="match status" value="1"/>
</dbReference>
<organism evidence="3 4">
    <name type="scientific">Septoria linicola</name>
    <dbReference type="NCBI Taxonomy" id="215465"/>
    <lineage>
        <taxon>Eukaryota</taxon>
        <taxon>Fungi</taxon>
        <taxon>Dikarya</taxon>
        <taxon>Ascomycota</taxon>
        <taxon>Pezizomycotina</taxon>
        <taxon>Dothideomycetes</taxon>
        <taxon>Dothideomycetidae</taxon>
        <taxon>Mycosphaerellales</taxon>
        <taxon>Mycosphaerellaceae</taxon>
        <taxon>Septoria</taxon>
    </lineage>
</organism>
<sequence>MTSKILFLIGSGANIGAATVKTFLTAGWRVAQASRSAKTEDSTPDNLHLFVDLAKPETVTEAFKEVRAKLGELNAVIYNAAAHHMGGAPNPLFHPALSDFTTDLTINTTSAFVAAREALTSFQSPSRSSPSIPKTFSYTGNLLNEQNPTPGLLTLGVGKNATAYMIAEADAVYGNRETSPVKGGGARFYYVAERLEDGRSPYQAISGQGHAEFFLELAEGRAGDDVPWQATFVSGKGYTKFAYRGMQL</sequence>
<reference evidence="3" key="1">
    <citation type="submission" date="2022-06" db="EMBL/GenBank/DDBJ databases">
        <title>Complete genome sequences of two strains of the flax pathogen Septoria linicola.</title>
        <authorList>
            <person name="Lapalu N."/>
            <person name="Simon A."/>
            <person name="Demenou B."/>
            <person name="Paumier D."/>
            <person name="Guillot M.-P."/>
            <person name="Gout L."/>
            <person name="Valade R."/>
        </authorList>
    </citation>
    <scope>NUCLEOTIDE SEQUENCE</scope>
    <source>
        <strain evidence="3">SE15195</strain>
    </source>
</reference>
<dbReference type="PANTHER" id="PTHR43669:SF4">
    <property type="entry name" value="SHORT-CHAIN DEHYDROGENASE"/>
    <property type="match status" value="1"/>
</dbReference>
<name>A0A9Q9AMF9_9PEZI</name>
<dbReference type="InterPro" id="IPR036291">
    <property type="entry name" value="NAD(P)-bd_dom_sf"/>
</dbReference>
<dbReference type="EMBL" id="CP099421">
    <property type="protein sequence ID" value="USW52009.1"/>
    <property type="molecule type" value="Genomic_DNA"/>
</dbReference>
<dbReference type="AlphaFoldDB" id="A0A9Q9AMF9"/>
<dbReference type="GO" id="GO:0016491">
    <property type="term" value="F:oxidoreductase activity"/>
    <property type="evidence" value="ECO:0007669"/>
    <property type="project" value="UniProtKB-KW"/>
</dbReference>
<keyword evidence="4" id="KW-1185">Reference proteome</keyword>
<keyword evidence="2" id="KW-0560">Oxidoreductase</keyword>
<dbReference type="InterPro" id="IPR002347">
    <property type="entry name" value="SDR_fam"/>
</dbReference>
<evidence type="ECO:0000313" key="3">
    <source>
        <dbReference type="EMBL" id="USW52009.1"/>
    </source>
</evidence>
<protein>
    <submittedName>
        <fullName evidence="3">Short-chain dehydrogenase/reductase SDR, NAD(P)-binding domain superfamily</fullName>
    </submittedName>
</protein>
<evidence type="ECO:0000256" key="1">
    <source>
        <dbReference type="ARBA" id="ARBA00006484"/>
    </source>
</evidence>
<dbReference type="CDD" id="cd05233">
    <property type="entry name" value="SDR_c"/>
    <property type="match status" value="1"/>
</dbReference>
<accession>A0A9Q9AMF9</accession>
<dbReference type="PANTHER" id="PTHR43669">
    <property type="entry name" value="5-KETO-D-GLUCONATE 5-REDUCTASE"/>
    <property type="match status" value="1"/>
</dbReference>
<dbReference type="Pfam" id="PF00106">
    <property type="entry name" value="adh_short"/>
    <property type="match status" value="1"/>
</dbReference>
<gene>
    <name evidence="3" type="ORF">Slin15195_G053280</name>
</gene>
<dbReference type="SUPFAM" id="SSF51735">
    <property type="entry name" value="NAD(P)-binding Rossmann-fold domains"/>
    <property type="match status" value="1"/>
</dbReference>
<evidence type="ECO:0000313" key="4">
    <source>
        <dbReference type="Proteomes" id="UP001056384"/>
    </source>
</evidence>